<comment type="caution">
    <text evidence="2">The sequence shown here is derived from an EMBL/GenBank/DDBJ whole genome shotgun (WGS) entry which is preliminary data.</text>
</comment>
<evidence type="ECO:0000313" key="3">
    <source>
        <dbReference type="Proteomes" id="UP000299102"/>
    </source>
</evidence>
<protein>
    <submittedName>
        <fullName evidence="2">Uncharacterized protein</fullName>
    </submittedName>
</protein>
<keyword evidence="3" id="KW-1185">Reference proteome</keyword>
<feature type="region of interest" description="Disordered" evidence="1">
    <location>
        <begin position="1"/>
        <end position="51"/>
    </location>
</feature>
<name>A0A4C1XSN6_EUMVA</name>
<organism evidence="2 3">
    <name type="scientific">Eumeta variegata</name>
    <name type="common">Bagworm moth</name>
    <name type="synonym">Eumeta japonica</name>
    <dbReference type="NCBI Taxonomy" id="151549"/>
    <lineage>
        <taxon>Eukaryota</taxon>
        <taxon>Metazoa</taxon>
        <taxon>Ecdysozoa</taxon>
        <taxon>Arthropoda</taxon>
        <taxon>Hexapoda</taxon>
        <taxon>Insecta</taxon>
        <taxon>Pterygota</taxon>
        <taxon>Neoptera</taxon>
        <taxon>Endopterygota</taxon>
        <taxon>Lepidoptera</taxon>
        <taxon>Glossata</taxon>
        <taxon>Ditrysia</taxon>
        <taxon>Tineoidea</taxon>
        <taxon>Psychidae</taxon>
        <taxon>Oiketicinae</taxon>
        <taxon>Eumeta</taxon>
    </lineage>
</organism>
<accession>A0A4C1XSN6</accession>
<gene>
    <name evidence="2" type="ORF">EVAR_50004_1</name>
</gene>
<evidence type="ECO:0000313" key="2">
    <source>
        <dbReference type="EMBL" id="GBP65197.1"/>
    </source>
</evidence>
<proteinExistence type="predicted"/>
<dbReference type="Proteomes" id="UP000299102">
    <property type="component" value="Unassembled WGS sequence"/>
</dbReference>
<dbReference type="STRING" id="151549.A0A4C1XSN6"/>
<evidence type="ECO:0000256" key="1">
    <source>
        <dbReference type="SAM" id="MobiDB-lite"/>
    </source>
</evidence>
<dbReference type="OrthoDB" id="6092325at2759"/>
<sequence length="182" mass="20362">MARRRPDLAARLGPRTPELAELSATRAKTPPRKKMHTSTARTMATDEQHSRRMYGQWMRSLSRAHIIGTEHREDLDMTRLTVELTKLIRATGGESTVGGSVEVDIENELPEARKRLVYNTDLHAHVHVASVCGASAGAGEFMVMARRRLGRLTLVCAPRIDDWVALVKRRNADGNAHCVLQY</sequence>
<reference evidence="2 3" key="1">
    <citation type="journal article" date="2019" name="Commun. Biol.">
        <title>The bagworm genome reveals a unique fibroin gene that provides high tensile strength.</title>
        <authorList>
            <person name="Kono N."/>
            <person name="Nakamura H."/>
            <person name="Ohtoshi R."/>
            <person name="Tomita M."/>
            <person name="Numata K."/>
            <person name="Arakawa K."/>
        </authorList>
    </citation>
    <scope>NUCLEOTIDE SEQUENCE [LARGE SCALE GENOMIC DNA]</scope>
</reference>
<dbReference type="EMBL" id="BGZK01000922">
    <property type="protein sequence ID" value="GBP65197.1"/>
    <property type="molecule type" value="Genomic_DNA"/>
</dbReference>
<dbReference type="AlphaFoldDB" id="A0A4C1XSN6"/>